<dbReference type="InterPro" id="IPR024019">
    <property type="entry name" value="CHP04096"/>
</dbReference>
<organism evidence="1 2">
    <name type="scientific">Pseudoalteromonas luteoviolacea</name>
    <dbReference type="NCBI Taxonomy" id="43657"/>
    <lineage>
        <taxon>Bacteria</taxon>
        <taxon>Pseudomonadati</taxon>
        <taxon>Pseudomonadota</taxon>
        <taxon>Gammaproteobacteria</taxon>
        <taxon>Alteromonadales</taxon>
        <taxon>Pseudoalteromonadaceae</taxon>
        <taxon>Pseudoalteromonas</taxon>
    </lineage>
</organism>
<evidence type="ECO:0008006" key="3">
    <source>
        <dbReference type="Google" id="ProtNLM"/>
    </source>
</evidence>
<dbReference type="OrthoDB" id="224775at2"/>
<dbReference type="NCBIfam" id="TIGR04096">
    <property type="entry name" value="dnd_rel_methyl"/>
    <property type="match status" value="1"/>
</dbReference>
<reference evidence="1 2" key="1">
    <citation type="submission" date="2014-12" db="EMBL/GenBank/DDBJ databases">
        <title>Draft Genome Sequence of Pseudoalteromonas luteoviolacea HI1.</title>
        <authorList>
            <person name="Asahina A.Y."/>
            <person name="Hadfield M.G."/>
        </authorList>
    </citation>
    <scope>NUCLEOTIDE SEQUENCE [LARGE SCALE GENOMIC DNA]</scope>
    <source>
        <strain evidence="1 2">HI1</strain>
    </source>
</reference>
<dbReference type="AlphaFoldDB" id="A0A0C1QMW0"/>
<protein>
    <recommendedName>
        <fullName evidence="3">DNA phosphorothioation-associated methyltransferase</fullName>
    </recommendedName>
</protein>
<dbReference type="Proteomes" id="UP000031327">
    <property type="component" value="Unassembled WGS sequence"/>
</dbReference>
<name>A0A0C1QMW0_9GAMM</name>
<sequence>MSLSFPEYKKAIKSLKLGKHLPNAIYIHRSALQQALTPELNALINNASNVFAEGNTWNIVKLLKRDFKLTLLNYPDFDTYAYPALNKSITIDLTEHTAKITDYTQSDNPPILHRKEAFVLPNYPHFTEFKAITLEGEQIGLYQNTKTIGFKQQWTRLIQRKGYKLNQYGRLEQVEITKPAAITEPQQTAQIQRHLTAINRDRLSAPFQKLAKYGYLNGDYSIHDYGCGFSDDYNECISHGLNINAWDPVHKPDGKKVQSDIVNLGFVLNVIEDYDEREQTLKQAYSLCDKLLVVSVMLINSSIFEQFKPYKDGVITKRNTFQKYYSQAQIREFIEHTLNVNTIPFGQGVIAVFKCPALLEQHHIELQFNNHEWQHITKRPIAKKLPERIKQSVFEKHTELFESFWQHCLHYGRIPANDEFEQSEQIRAVIGSHNKAFELVQSQFEYAEFEAAQHKRQQDLLVYFALSLFGKRQTKSHLPNRLQRDIKMHFESLNQALEQAKVLLFSISSPANIANACSQVFEQLNIGEFNHSQSYTLPKHYLNKLPAILRVYIGCAAQLYGDIDDIDLIKIHMRSGKVTLLKYDDYSKKLPLLTERIKVKLAEQGIDYFYYGNEYPLQPLYNKLDFIEPDINEYKAQQRFDKRLSDMLKGVPKAEWPNWDILQKVFEYWEVKLKGDKFIKN</sequence>
<dbReference type="RefSeq" id="WP_039610931.1">
    <property type="nucleotide sequence ID" value="NZ_JWIC01000007.1"/>
</dbReference>
<evidence type="ECO:0000313" key="2">
    <source>
        <dbReference type="Proteomes" id="UP000031327"/>
    </source>
</evidence>
<accession>A0A0C1QMW0</accession>
<proteinExistence type="predicted"/>
<evidence type="ECO:0000313" key="1">
    <source>
        <dbReference type="EMBL" id="KID56392.1"/>
    </source>
</evidence>
<comment type="caution">
    <text evidence="1">The sequence shown here is derived from an EMBL/GenBank/DDBJ whole genome shotgun (WGS) entry which is preliminary data.</text>
</comment>
<gene>
    <name evidence="1" type="ORF">JF50_19445</name>
</gene>
<dbReference type="EMBL" id="JWIC01000007">
    <property type="protein sequence ID" value="KID56392.1"/>
    <property type="molecule type" value="Genomic_DNA"/>
</dbReference>